<dbReference type="InParanoid" id="A0A1D6P2K7"/>
<comment type="similarity">
    <text evidence="1">Belongs to the leguminous lectin family.</text>
</comment>
<protein>
    <submittedName>
        <fullName evidence="4">Agglutinin-2</fullName>
    </submittedName>
</protein>
<reference evidence="4" key="1">
    <citation type="submission" date="2015-12" db="EMBL/GenBank/DDBJ databases">
        <title>Update maize B73 reference genome by single molecule sequencing technologies.</title>
        <authorList>
            <consortium name="Maize Genome Sequencing Project"/>
            <person name="Ware D."/>
        </authorList>
    </citation>
    <scope>NUCLEOTIDE SEQUENCE</scope>
    <source>
        <tissue evidence="4">Seedling</tissue>
    </source>
</reference>
<dbReference type="PANTHER" id="PTHR32401:SF57">
    <property type="entry name" value="OS08G0334300 PROTEIN"/>
    <property type="match status" value="1"/>
</dbReference>
<feature type="domain" description="Legume lectin" evidence="3">
    <location>
        <begin position="27"/>
        <end position="279"/>
    </location>
</feature>
<organism evidence="4">
    <name type="scientific">Zea mays</name>
    <name type="common">Maize</name>
    <dbReference type="NCBI Taxonomy" id="4577"/>
    <lineage>
        <taxon>Eukaryota</taxon>
        <taxon>Viridiplantae</taxon>
        <taxon>Streptophyta</taxon>
        <taxon>Embryophyta</taxon>
        <taxon>Tracheophyta</taxon>
        <taxon>Spermatophyta</taxon>
        <taxon>Magnoliopsida</taxon>
        <taxon>Liliopsida</taxon>
        <taxon>Poales</taxon>
        <taxon>Poaceae</taxon>
        <taxon>PACMAD clade</taxon>
        <taxon>Panicoideae</taxon>
        <taxon>Andropogonodae</taxon>
        <taxon>Andropogoneae</taxon>
        <taxon>Tripsacinae</taxon>
        <taxon>Zea</taxon>
    </lineage>
</organism>
<dbReference type="SUPFAM" id="SSF49899">
    <property type="entry name" value="Concanavalin A-like lectins/glucanases"/>
    <property type="match status" value="1"/>
</dbReference>
<dbReference type="Gene3D" id="2.60.120.200">
    <property type="match status" value="1"/>
</dbReference>
<evidence type="ECO:0000256" key="1">
    <source>
        <dbReference type="ARBA" id="ARBA00007606"/>
    </source>
</evidence>
<evidence type="ECO:0000259" key="3">
    <source>
        <dbReference type="Pfam" id="PF00139"/>
    </source>
</evidence>
<dbReference type="Pfam" id="PF00139">
    <property type="entry name" value="Lectin_legB"/>
    <property type="match status" value="1"/>
</dbReference>
<keyword evidence="2" id="KW-0430">Lectin</keyword>
<dbReference type="PANTHER" id="PTHR32401">
    <property type="entry name" value="CONCANAVALIN A-LIKE LECTIN FAMILY PROTEIN"/>
    <property type="match status" value="1"/>
</dbReference>
<dbReference type="CDD" id="cd06899">
    <property type="entry name" value="lectin_legume_LecRK_Arcelin_ConA"/>
    <property type="match status" value="1"/>
</dbReference>
<dbReference type="InterPro" id="IPR001220">
    <property type="entry name" value="Legume_lectin_dom"/>
</dbReference>
<evidence type="ECO:0000256" key="2">
    <source>
        <dbReference type="ARBA" id="ARBA00022734"/>
    </source>
</evidence>
<dbReference type="OMA" id="MANIIHL"/>
<gene>
    <name evidence="4" type="ORF">ZEAMMB73_Zm00001d046424</name>
</gene>
<sequence>MAKSTPLLSFVYLLCIAHVTSISFDYNFSIPGVLTSANIKYMSNGSRGTDRIDLTKDAIWSTGRVAYGQPLQLWDDTAKVASFTSNFTFAIKPHNSTNQATYPKKLLFKLSPCSQLGDTCCALQADGMAFYVGPWPPKLPEDSNGGFLGLFNNPIGTNIDFPPTIAVEFDAFRNDWDPNNTMNHIGVDVKSITSRAYTPLPDGSFNGTMSAWVRYDANVSTLSATLRFDDLPQLGLYNVSAIVDFKDAGLPPYAAVGFSGATGDFIERHQILSWSFESTLTGVVVNVNNTGKCLSLSLLSLAILLQKEN</sequence>
<accession>A0A1D6P2K7</accession>
<dbReference type="InterPro" id="IPR013320">
    <property type="entry name" value="ConA-like_dom_sf"/>
</dbReference>
<dbReference type="EMBL" id="CM000785">
    <property type="protein sequence ID" value="AQL04242.1"/>
    <property type="molecule type" value="Genomic_DNA"/>
</dbReference>
<dbReference type="InterPro" id="IPR050258">
    <property type="entry name" value="Leguminous_Lectin"/>
</dbReference>
<dbReference type="GO" id="GO:0030246">
    <property type="term" value="F:carbohydrate binding"/>
    <property type="evidence" value="ECO:0007669"/>
    <property type="project" value="UniProtKB-KW"/>
</dbReference>
<evidence type="ECO:0000313" key="4">
    <source>
        <dbReference type="EMBL" id="AQL04242.1"/>
    </source>
</evidence>
<dbReference type="ExpressionAtlas" id="A0A1D6P2K7">
    <property type="expression patterns" value="baseline and differential"/>
</dbReference>
<dbReference type="AlphaFoldDB" id="A0A1D6P2K7"/>
<name>A0A1D6P2K7_MAIZE</name>
<proteinExistence type="inferred from homology"/>
<dbReference type="STRING" id="4577.A0A1D6P2K7"/>
<dbReference type="SMR" id="A0A1D6P2K7"/>